<dbReference type="EMBL" id="NGJU01000002">
    <property type="protein sequence ID" value="RST97531.1"/>
    <property type="molecule type" value="Genomic_DNA"/>
</dbReference>
<evidence type="ECO:0000256" key="3">
    <source>
        <dbReference type="ARBA" id="ARBA00023163"/>
    </source>
</evidence>
<keyword evidence="3" id="KW-0804">Transcription</keyword>
<organism evidence="5 6">
    <name type="scientific">Vagococcus salmoninarum</name>
    <dbReference type="NCBI Taxonomy" id="2739"/>
    <lineage>
        <taxon>Bacteria</taxon>
        <taxon>Bacillati</taxon>
        <taxon>Bacillota</taxon>
        <taxon>Bacilli</taxon>
        <taxon>Lactobacillales</taxon>
        <taxon>Enterococcaceae</taxon>
        <taxon>Vagococcus</taxon>
    </lineage>
</organism>
<dbReference type="Pfam" id="PF01047">
    <property type="entry name" value="MarR"/>
    <property type="match status" value="1"/>
</dbReference>
<dbReference type="AlphaFoldDB" id="A0A429ZUZ7"/>
<accession>A0A429ZUZ7</accession>
<keyword evidence="2" id="KW-0238">DNA-binding</keyword>
<gene>
    <name evidence="5" type="ORF">CBF35_02365</name>
</gene>
<evidence type="ECO:0000256" key="1">
    <source>
        <dbReference type="ARBA" id="ARBA00023015"/>
    </source>
</evidence>
<dbReference type="InterPro" id="IPR036390">
    <property type="entry name" value="WH_DNA-bd_sf"/>
</dbReference>
<keyword evidence="6" id="KW-1185">Reference proteome</keyword>
<dbReference type="GO" id="GO:0003677">
    <property type="term" value="F:DNA binding"/>
    <property type="evidence" value="ECO:0007669"/>
    <property type="project" value="UniProtKB-KW"/>
</dbReference>
<sequence>MIVVESNFLGGLYLMMPKDTKTINAFIKYFLNYVTYLEKEMSDDTFNFNEIRILFELLEKEKMYAKDIENQLDLDKGYTSRILKKFMDENIIQKDQSDDDKRLFYLSFTDAGKKTAETILAKYEAIINTDLEKLTAKEQKSFISAIETIQKIHDKKFVWKKTEEPTDLSE</sequence>
<dbReference type="Gene3D" id="1.10.10.10">
    <property type="entry name" value="Winged helix-like DNA-binding domain superfamily/Winged helix DNA-binding domain"/>
    <property type="match status" value="1"/>
</dbReference>
<dbReference type="InterPro" id="IPR036388">
    <property type="entry name" value="WH-like_DNA-bd_sf"/>
</dbReference>
<evidence type="ECO:0000313" key="6">
    <source>
        <dbReference type="Proteomes" id="UP000287239"/>
    </source>
</evidence>
<proteinExistence type="predicted"/>
<comment type="caution">
    <text evidence="5">The sequence shown here is derived from an EMBL/GenBank/DDBJ whole genome shotgun (WGS) entry which is preliminary data.</text>
</comment>
<keyword evidence="1" id="KW-0805">Transcription regulation</keyword>
<name>A0A429ZUZ7_9ENTE</name>
<protein>
    <recommendedName>
        <fullName evidence="4">HTH marR-type domain-containing protein</fullName>
    </recommendedName>
</protein>
<evidence type="ECO:0000313" key="5">
    <source>
        <dbReference type="EMBL" id="RST97531.1"/>
    </source>
</evidence>
<feature type="domain" description="HTH marR-type" evidence="4">
    <location>
        <begin position="9"/>
        <end position="151"/>
    </location>
</feature>
<dbReference type="PANTHER" id="PTHR42756:SF1">
    <property type="entry name" value="TRANSCRIPTIONAL REPRESSOR OF EMRAB OPERON"/>
    <property type="match status" value="1"/>
</dbReference>
<evidence type="ECO:0000256" key="2">
    <source>
        <dbReference type="ARBA" id="ARBA00023125"/>
    </source>
</evidence>
<dbReference type="PROSITE" id="PS50995">
    <property type="entry name" value="HTH_MARR_2"/>
    <property type="match status" value="1"/>
</dbReference>
<dbReference type="GO" id="GO:0003700">
    <property type="term" value="F:DNA-binding transcription factor activity"/>
    <property type="evidence" value="ECO:0007669"/>
    <property type="project" value="InterPro"/>
</dbReference>
<reference evidence="5 6" key="1">
    <citation type="submission" date="2017-05" db="EMBL/GenBank/DDBJ databases">
        <title>Vagococcus spp. assemblies.</title>
        <authorList>
            <person name="Gulvik C.A."/>
        </authorList>
    </citation>
    <scope>NUCLEOTIDE SEQUENCE [LARGE SCALE GENOMIC DNA]</scope>
    <source>
        <strain evidence="5 6">NCFB 2777</strain>
    </source>
</reference>
<dbReference type="SUPFAM" id="SSF46785">
    <property type="entry name" value="Winged helix' DNA-binding domain"/>
    <property type="match status" value="1"/>
</dbReference>
<dbReference type="PANTHER" id="PTHR42756">
    <property type="entry name" value="TRANSCRIPTIONAL REGULATOR, MARR"/>
    <property type="match status" value="1"/>
</dbReference>
<evidence type="ECO:0000259" key="4">
    <source>
        <dbReference type="PROSITE" id="PS50995"/>
    </source>
</evidence>
<dbReference type="SMART" id="SM00347">
    <property type="entry name" value="HTH_MARR"/>
    <property type="match status" value="1"/>
</dbReference>
<dbReference type="Proteomes" id="UP000287239">
    <property type="component" value="Unassembled WGS sequence"/>
</dbReference>
<dbReference type="InterPro" id="IPR000835">
    <property type="entry name" value="HTH_MarR-typ"/>
</dbReference>